<dbReference type="AlphaFoldDB" id="A0A518HB91"/>
<keyword evidence="4" id="KW-1185">Reference proteome</keyword>
<gene>
    <name evidence="3" type="ORF">ElP_59330</name>
</gene>
<dbReference type="Pfam" id="PF00144">
    <property type="entry name" value="Beta-lactamase"/>
    <property type="match status" value="1"/>
</dbReference>
<dbReference type="KEGG" id="tpla:ElP_59330"/>
<organism evidence="3 4">
    <name type="scientific">Tautonia plasticadhaerens</name>
    <dbReference type="NCBI Taxonomy" id="2527974"/>
    <lineage>
        <taxon>Bacteria</taxon>
        <taxon>Pseudomonadati</taxon>
        <taxon>Planctomycetota</taxon>
        <taxon>Planctomycetia</taxon>
        <taxon>Isosphaerales</taxon>
        <taxon>Isosphaeraceae</taxon>
        <taxon>Tautonia</taxon>
    </lineage>
</organism>
<dbReference type="InterPro" id="IPR050789">
    <property type="entry name" value="Diverse_Enzym_Activities"/>
</dbReference>
<dbReference type="Gene3D" id="3.40.710.10">
    <property type="entry name" value="DD-peptidase/beta-lactamase superfamily"/>
    <property type="match status" value="1"/>
</dbReference>
<sequence length="683" mass="75242">MTPSQRLLAVTVSFAIGLPCPARGEAPYPGADWPRADPAELGMDEALLARVRDYALTGEGSGMVVRSGRVVTAWGDQDRRYDLKSTTKSFGAAALGLAITEGVRSLDDLAVDLVPEFGVSPQANRGSGWLGEITLRHLASQTAGFAKPGGFEPLLFRPGTAWHYSDGGPNWLADALTLSYRRDLGELMFERLFSPIGIGPDDLTWRANSYRPKQLEGIPRREFGSGISADIDAMARFGYLHLRQGRWKDRQILPSEFVDAVRTPVEGVVGLPEFGDGEHGNASDHYGLLWWNNADGMIPEVPRDAYWSWGLYDSLIVVIPSLDVVAARAGKSWEREDGAAHYDVLRPFLRPLAASVQTAPPRADAPYPPSERIVGVDWAPAREIVRLAPGSDNWPTTWADDDALYTAYGDGRGFRPFVPEKLSLGLARVEGPPDAPVGDNLRSPSLERTGDGPRGAKASGILMVDGVLYLLARNLDDAQVARSTDRGASWTWADWRFTDGFGCPTFLNFGRDYAGARDEFIYVYSPDAETAYEPADRLVLARVPRDAVFERDAYEFFSWLDGEGSPTWSRAPADRAAAFENPGRVYRSTVSFNPAIGRYLLCQTLPDEDTDAIRFSGGFGIYEAPEPWGPWRTVFYTERWDVGPGETQVLPTKWMGDDGQTAHLVFSGDDAFSVRRARFILRD</sequence>
<evidence type="ECO:0000313" key="4">
    <source>
        <dbReference type="Proteomes" id="UP000317835"/>
    </source>
</evidence>
<reference evidence="3 4" key="1">
    <citation type="submission" date="2019-02" db="EMBL/GenBank/DDBJ databases">
        <title>Deep-cultivation of Planctomycetes and their phenomic and genomic characterization uncovers novel biology.</title>
        <authorList>
            <person name="Wiegand S."/>
            <person name="Jogler M."/>
            <person name="Boedeker C."/>
            <person name="Pinto D."/>
            <person name="Vollmers J."/>
            <person name="Rivas-Marin E."/>
            <person name="Kohn T."/>
            <person name="Peeters S.H."/>
            <person name="Heuer A."/>
            <person name="Rast P."/>
            <person name="Oberbeckmann S."/>
            <person name="Bunk B."/>
            <person name="Jeske O."/>
            <person name="Meyerdierks A."/>
            <person name="Storesund J.E."/>
            <person name="Kallscheuer N."/>
            <person name="Luecker S."/>
            <person name="Lage O.M."/>
            <person name="Pohl T."/>
            <person name="Merkel B.J."/>
            <person name="Hornburger P."/>
            <person name="Mueller R.-W."/>
            <person name="Bruemmer F."/>
            <person name="Labrenz M."/>
            <person name="Spormann A.M."/>
            <person name="Op den Camp H."/>
            <person name="Overmann J."/>
            <person name="Amann R."/>
            <person name="Jetten M.S.M."/>
            <person name="Mascher T."/>
            <person name="Medema M.H."/>
            <person name="Devos D.P."/>
            <person name="Kaster A.-K."/>
            <person name="Ovreas L."/>
            <person name="Rohde M."/>
            <person name="Galperin M.Y."/>
            <person name="Jogler C."/>
        </authorList>
    </citation>
    <scope>NUCLEOTIDE SEQUENCE [LARGE SCALE GENOMIC DNA]</scope>
    <source>
        <strain evidence="3 4">ElP</strain>
    </source>
</reference>
<name>A0A518HB91_9BACT</name>
<feature type="domain" description="Beta-lactamase-related" evidence="2">
    <location>
        <begin position="63"/>
        <end position="333"/>
    </location>
</feature>
<evidence type="ECO:0000256" key="1">
    <source>
        <dbReference type="SAM" id="MobiDB-lite"/>
    </source>
</evidence>
<evidence type="ECO:0000313" key="3">
    <source>
        <dbReference type="EMBL" id="QDV37986.1"/>
    </source>
</evidence>
<dbReference type="PANTHER" id="PTHR43283">
    <property type="entry name" value="BETA-LACTAMASE-RELATED"/>
    <property type="match status" value="1"/>
</dbReference>
<protein>
    <submittedName>
        <fullName evidence="3">Beta-lactamase</fullName>
    </submittedName>
</protein>
<proteinExistence type="predicted"/>
<dbReference type="Proteomes" id="UP000317835">
    <property type="component" value="Chromosome"/>
</dbReference>
<dbReference type="EMBL" id="CP036426">
    <property type="protein sequence ID" value="QDV37986.1"/>
    <property type="molecule type" value="Genomic_DNA"/>
</dbReference>
<dbReference type="InterPro" id="IPR001466">
    <property type="entry name" value="Beta-lactam-related"/>
</dbReference>
<feature type="region of interest" description="Disordered" evidence="1">
    <location>
        <begin position="429"/>
        <end position="454"/>
    </location>
</feature>
<dbReference type="PANTHER" id="PTHR43283:SF7">
    <property type="entry name" value="BETA-LACTAMASE-RELATED DOMAIN-CONTAINING PROTEIN"/>
    <property type="match status" value="1"/>
</dbReference>
<dbReference type="SUPFAM" id="SSF56601">
    <property type="entry name" value="beta-lactamase/transpeptidase-like"/>
    <property type="match status" value="1"/>
</dbReference>
<accession>A0A518HB91</accession>
<evidence type="ECO:0000259" key="2">
    <source>
        <dbReference type="Pfam" id="PF00144"/>
    </source>
</evidence>
<dbReference type="InterPro" id="IPR012338">
    <property type="entry name" value="Beta-lactam/transpept-like"/>
</dbReference>